<dbReference type="GO" id="GO:0003676">
    <property type="term" value="F:nucleic acid binding"/>
    <property type="evidence" value="ECO:0007669"/>
    <property type="project" value="InterPro"/>
</dbReference>
<dbReference type="EMBL" id="BTGU01000159">
    <property type="protein sequence ID" value="GMN63790.1"/>
    <property type="molecule type" value="Genomic_DNA"/>
</dbReference>
<evidence type="ECO:0000313" key="2">
    <source>
        <dbReference type="EMBL" id="GMN63790.1"/>
    </source>
</evidence>
<reference evidence="2" key="1">
    <citation type="submission" date="2023-07" db="EMBL/GenBank/DDBJ databases">
        <title>draft genome sequence of fig (Ficus carica).</title>
        <authorList>
            <person name="Takahashi T."/>
            <person name="Nishimura K."/>
        </authorList>
    </citation>
    <scope>NUCLEOTIDE SEQUENCE</scope>
</reference>
<dbReference type="Proteomes" id="UP001187192">
    <property type="component" value="Unassembled WGS sequence"/>
</dbReference>
<evidence type="ECO:0000313" key="3">
    <source>
        <dbReference type="Proteomes" id="UP001187192"/>
    </source>
</evidence>
<dbReference type="PANTHER" id="PTHR47074">
    <property type="entry name" value="BNAC02G40300D PROTEIN"/>
    <property type="match status" value="1"/>
</dbReference>
<organism evidence="2 3">
    <name type="scientific">Ficus carica</name>
    <name type="common">Common fig</name>
    <dbReference type="NCBI Taxonomy" id="3494"/>
    <lineage>
        <taxon>Eukaryota</taxon>
        <taxon>Viridiplantae</taxon>
        <taxon>Streptophyta</taxon>
        <taxon>Embryophyta</taxon>
        <taxon>Tracheophyta</taxon>
        <taxon>Spermatophyta</taxon>
        <taxon>Magnoliopsida</taxon>
        <taxon>eudicotyledons</taxon>
        <taxon>Gunneridae</taxon>
        <taxon>Pentapetalae</taxon>
        <taxon>rosids</taxon>
        <taxon>fabids</taxon>
        <taxon>Rosales</taxon>
        <taxon>Moraceae</taxon>
        <taxon>Ficeae</taxon>
        <taxon>Ficus</taxon>
    </lineage>
</organism>
<protein>
    <recommendedName>
        <fullName evidence="1">RNase H type-1 domain-containing protein</fullName>
    </recommendedName>
</protein>
<keyword evidence="3" id="KW-1185">Reference proteome</keyword>
<comment type="caution">
    <text evidence="2">The sequence shown here is derived from an EMBL/GenBank/DDBJ whole genome shotgun (WGS) entry which is preliminary data.</text>
</comment>
<dbReference type="InterPro" id="IPR052929">
    <property type="entry name" value="RNase_H-like_EbsB-rel"/>
</dbReference>
<sequence length="97" mass="10145">MAKACGLNVNVVESDAVNVVQAINTSSSLEVAGPIIDDIKASLCQVVGDIACRHVARSGNVVAHKLANLAFLFSEEVFGLNVVLRSTGFAVFVDLTN</sequence>
<dbReference type="GO" id="GO:0004523">
    <property type="term" value="F:RNA-DNA hybrid ribonuclease activity"/>
    <property type="evidence" value="ECO:0007669"/>
    <property type="project" value="InterPro"/>
</dbReference>
<feature type="domain" description="RNase H type-1" evidence="1">
    <location>
        <begin position="2"/>
        <end position="70"/>
    </location>
</feature>
<dbReference type="AlphaFoldDB" id="A0AA88DZC5"/>
<proteinExistence type="predicted"/>
<dbReference type="Pfam" id="PF13456">
    <property type="entry name" value="RVT_3"/>
    <property type="match status" value="1"/>
</dbReference>
<evidence type="ECO:0000259" key="1">
    <source>
        <dbReference type="Pfam" id="PF13456"/>
    </source>
</evidence>
<name>A0AA88DZC5_FICCA</name>
<gene>
    <name evidence="2" type="ORF">TIFTF001_032871</name>
</gene>
<dbReference type="PANTHER" id="PTHR47074:SF11">
    <property type="entry name" value="REVERSE TRANSCRIPTASE-LIKE PROTEIN"/>
    <property type="match status" value="1"/>
</dbReference>
<dbReference type="InterPro" id="IPR002156">
    <property type="entry name" value="RNaseH_domain"/>
</dbReference>
<accession>A0AA88DZC5</accession>